<dbReference type="OrthoDB" id="512830at2"/>
<dbReference type="Pfam" id="PF11580">
    <property type="entry name" value="DUF3239"/>
    <property type="match status" value="1"/>
</dbReference>
<feature type="region of interest" description="Disordered" evidence="1">
    <location>
        <begin position="216"/>
        <end position="255"/>
    </location>
</feature>
<keyword evidence="2" id="KW-0812">Transmembrane</keyword>
<proteinExistence type="predicted"/>
<protein>
    <submittedName>
        <fullName evidence="3">Ankyrin repeats containing protein</fullName>
    </submittedName>
</protein>
<keyword evidence="2" id="KW-0472">Membrane</keyword>
<dbReference type="AlphaFoldDB" id="A0A225DMA5"/>
<feature type="transmembrane region" description="Helical" evidence="2">
    <location>
        <begin position="36"/>
        <end position="61"/>
    </location>
</feature>
<sequence length="255" mass="29080">MRNRDDEDDEDEFDPDKLEIIHGAVASNPARVRLTVWHFVTCQPVTVIAICLVSAAVVVPLAVFASKWCWFLFLLTAALLVMYYLGTAKNFWYGDVCPAVVLSRNPDKFAVYTDMTKGWVSHPAIVIQGGSVFMLEGLPVEEGDRIATANLYRDTDEELPDERWGGLHTGVILAATTDEKAIRRTFKSIDAEEWNELDRGLKRLPRSLKPGVYFLNELADRPPPKPRRAKPILDDEDDEDDEDDDRPQRHRRRRD</sequence>
<evidence type="ECO:0000256" key="2">
    <source>
        <dbReference type="SAM" id="Phobius"/>
    </source>
</evidence>
<evidence type="ECO:0000256" key="1">
    <source>
        <dbReference type="SAM" id="MobiDB-lite"/>
    </source>
</evidence>
<accession>A0A225DMA5</accession>
<dbReference type="Gene3D" id="2.40.410.10">
    <property type="entry name" value="putative membrane protein from Corynebacterium diphtheriae superfamily"/>
    <property type="match status" value="1"/>
</dbReference>
<dbReference type="RefSeq" id="WP_088256555.1">
    <property type="nucleotide sequence ID" value="NZ_NIDE01000009.1"/>
</dbReference>
<feature type="compositionally biased region" description="Acidic residues" evidence="1">
    <location>
        <begin position="234"/>
        <end position="245"/>
    </location>
</feature>
<keyword evidence="4" id="KW-1185">Reference proteome</keyword>
<organism evidence="3 4">
    <name type="scientific">Fimbriiglobus ruber</name>
    <dbReference type="NCBI Taxonomy" id="1908690"/>
    <lineage>
        <taxon>Bacteria</taxon>
        <taxon>Pseudomonadati</taxon>
        <taxon>Planctomycetota</taxon>
        <taxon>Planctomycetia</taxon>
        <taxon>Gemmatales</taxon>
        <taxon>Gemmataceae</taxon>
        <taxon>Fimbriiglobus</taxon>
    </lineage>
</organism>
<evidence type="ECO:0000313" key="3">
    <source>
        <dbReference type="EMBL" id="OWK39678.1"/>
    </source>
</evidence>
<dbReference type="Proteomes" id="UP000214646">
    <property type="component" value="Unassembled WGS sequence"/>
</dbReference>
<gene>
    <name evidence="3" type="ORF">FRUB_05568</name>
</gene>
<dbReference type="InterPro" id="IPR021632">
    <property type="entry name" value="DUF3239"/>
</dbReference>
<dbReference type="InterPro" id="IPR023124">
    <property type="entry name" value="DUF3239_dom_sf"/>
</dbReference>
<keyword evidence="2" id="KW-1133">Transmembrane helix</keyword>
<reference evidence="4" key="1">
    <citation type="submission" date="2017-06" db="EMBL/GenBank/DDBJ databases">
        <title>Genome analysis of Fimbriiglobus ruber SP5, the first member of the order Planctomycetales with confirmed chitinolytic capability.</title>
        <authorList>
            <person name="Ravin N.V."/>
            <person name="Rakitin A.L."/>
            <person name="Ivanova A.A."/>
            <person name="Beletsky A.V."/>
            <person name="Kulichevskaya I.S."/>
            <person name="Mardanov A.V."/>
            <person name="Dedysh S.N."/>
        </authorList>
    </citation>
    <scope>NUCLEOTIDE SEQUENCE [LARGE SCALE GENOMIC DNA]</scope>
    <source>
        <strain evidence="4">SP5</strain>
    </source>
</reference>
<dbReference type="EMBL" id="NIDE01000009">
    <property type="protein sequence ID" value="OWK39678.1"/>
    <property type="molecule type" value="Genomic_DNA"/>
</dbReference>
<feature type="transmembrane region" description="Helical" evidence="2">
    <location>
        <begin position="68"/>
        <end position="86"/>
    </location>
</feature>
<comment type="caution">
    <text evidence="3">The sequence shown here is derived from an EMBL/GenBank/DDBJ whole genome shotgun (WGS) entry which is preliminary data.</text>
</comment>
<name>A0A225DMA5_9BACT</name>
<evidence type="ECO:0000313" key="4">
    <source>
        <dbReference type="Proteomes" id="UP000214646"/>
    </source>
</evidence>